<name>A0ABU4UGZ9_9GAMM</name>
<dbReference type="InterPro" id="IPR028956">
    <property type="entry name" value="Imm51"/>
</dbReference>
<sequence>MDKDNTDKTTYAPFILLDSGEYRSLILSDQDMVEKLHVFEERADEGWNGNGYDWNSIAQVILFEQLPDLQDELDFDPEAGMFSAQGSRSALERLGKAMSLAFNNEEVLRDLLSRAELD</sequence>
<reference evidence="1 2" key="1">
    <citation type="submission" date="2023-11" db="EMBL/GenBank/DDBJ databases">
        <authorList>
            <person name="Ouyang M.-Y."/>
        </authorList>
    </citation>
    <scope>NUCLEOTIDE SEQUENCE [LARGE SCALE GENOMIC DNA]</scope>
    <source>
        <strain evidence="1 2">OY6</strain>
    </source>
</reference>
<dbReference type="Proteomes" id="UP001284537">
    <property type="component" value="Unassembled WGS sequence"/>
</dbReference>
<protein>
    <submittedName>
        <fullName evidence="1">Imm51 family immunity protein</fullName>
    </submittedName>
</protein>
<evidence type="ECO:0000313" key="2">
    <source>
        <dbReference type="Proteomes" id="UP001284537"/>
    </source>
</evidence>
<organism evidence="1 2">
    <name type="scientific">Methylomonas defluvii</name>
    <dbReference type="NCBI Taxonomy" id="3045149"/>
    <lineage>
        <taxon>Bacteria</taxon>
        <taxon>Pseudomonadati</taxon>
        <taxon>Pseudomonadota</taxon>
        <taxon>Gammaproteobacteria</taxon>
        <taxon>Methylococcales</taxon>
        <taxon>Methylococcaceae</taxon>
        <taxon>Methylomonas</taxon>
    </lineage>
</organism>
<comment type="caution">
    <text evidence="1">The sequence shown here is derived from an EMBL/GenBank/DDBJ whole genome shotgun (WGS) entry which is preliminary data.</text>
</comment>
<accession>A0ABU4UGZ9</accession>
<keyword evidence="2" id="KW-1185">Reference proteome</keyword>
<evidence type="ECO:0000313" key="1">
    <source>
        <dbReference type="EMBL" id="MDX8128456.1"/>
    </source>
</evidence>
<dbReference type="Pfam" id="PF15595">
    <property type="entry name" value="Imm51"/>
    <property type="match status" value="1"/>
</dbReference>
<proteinExistence type="predicted"/>
<dbReference type="RefSeq" id="WP_033155298.1">
    <property type="nucleotide sequence ID" value="NZ_JAXARY010000012.1"/>
</dbReference>
<gene>
    <name evidence="1" type="ORF">QLH52_14275</name>
</gene>
<dbReference type="EMBL" id="JAXARY010000012">
    <property type="protein sequence ID" value="MDX8128456.1"/>
    <property type="molecule type" value="Genomic_DNA"/>
</dbReference>